<keyword evidence="1" id="KW-0732">Signal</keyword>
<organism evidence="2">
    <name type="scientific">Bacillus toyonensis</name>
    <dbReference type="NCBI Taxonomy" id="155322"/>
    <lineage>
        <taxon>Bacteria</taxon>
        <taxon>Bacillati</taxon>
        <taxon>Bacillota</taxon>
        <taxon>Bacilli</taxon>
        <taxon>Bacillales</taxon>
        <taxon>Bacillaceae</taxon>
        <taxon>Bacillus</taxon>
        <taxon>Bacillus cereus group</taxon>
    </lineage>
</organism>
<dbReference type="EMBL" id="NUEH01000024">
    <property type="protein sequence ID" value="PEI86481.1"/>
    <property type="molecule type" value="Genomic_DNA"/>
</dbReference>
<feature type="chain" id="PRO_5044503208" evidence="1">
    <location>
        <begin position="22"/>
        <end position="151"/>
    </location>
</feature>
<reference evidence="2" key="1">
    <citation type="submission" date="2017-09" db="EMBL/GenBank/DDBJ databases">
        <title>Large-scale bioinformatics analysis of Bacillus genomes uncovers conserved roles of natural products in bacterial physiology.</title>
        <authorList>
            <consortium name="Agbiome Team Llc"/>
            <person name="Bleich R.M."/>
            <person name="Kirk G.J."/>
            <person name="Santa Maria K.C."/>
            <person name="Allen S.E."/>
            <person name="Farag S."/>
            <person name="Shank E.A."/>
            <person name="Bowers A."/>
        </authorList>
    </citation>
    <scope>NUCLEOTIDE SEQUENCE</scope>
    <source>
        <strain evidence="2">AFS005430</strain>
    </source>
</reference>
<comment type="caution">
    <text evidence="2">The sequence shown here is derived from an EMBL/GenBank/DDBJ whole genome shotgun (WGS) entry which is preliminary data.</text>
</comment>
<gene>
    <name evidence="2" type="ORF">CN678_11850</name>
</gene>
<accession>A0AB73R938</accession>
<dbReference type="RefSeq" id="WP_098133026.1">
    <property type="nucleotide sequence ID" value="NZ_JBALOG010000052.1"/>
</dbReference>
<dbReference type="Proteomes" id="UP000220969">
    <property type="component" value="Unassembled WGS sequence"/>
</dbReference>
<dbReference type="Pfam" id="PF16723">
    <property type="entry name" value="DUF5065"/>
    <property type="match status" value="1"/>
</dbReference>
<name>A0AB73R938_9BACI</name>
<dbReference type="Gene3D" id="2.60.40.3720">
    <property type="match status" value="1"/>
</dbReference>
<dbReference type="AlphaFoldDB" id="A0AB73R938"/>
<proteinExistence type="predicted"/>
<sequence>MKLGKLALIGALAFSSFTAIEIIKPTTQVSAFYEEPFSPIDNDSWGITNIKQLPLVGTQTLDAKESYKTGDAFVHTQPTVKTGERAIIKIFKVHPDGSLQRYRTFGSGYGQPHTTNPLWFNVFTDVYTSGKYVAILRDGSEIKYSKQFQVN</sequence>
<evidence type="ECO:0000313" key="2">
    <source>
        <dbReference type="EMBL" id="PEI86481.1"/>
    </source>
</evidence>
<protein>
    <submittedName>
        <fullName evidence="2">DUF5065 domain-containing protein</fullName>
    </submittedName>
</protein>
<feature type="signal peptide" evidence="1">
    <location>
        <begin position="1"/>
        <end position="21"/>
    </location>
</feature>
<dbReference type="InterPro" id="IPR031998">
    <property type="entry name" value="DUF5065"/>
</dbReference>
<evidence type="ECO:0000256" key="1">
    <source>
        <dbReference type="SAM" id="SignalP"/>
    </source>
</evidence>